<sequence>MENRTGYTLGSEANPPAKPHRRRASLRSSSDHAAEKNRTKEKKSMASPSLDDEVAKKVHRQVEFYFSDSNLPRDNFLKKTMGESEDGMVSLALICSFTRMRGHLGLENLKPEDIPEETVKAVAEVLRKSEFLKISEDGTRVGRTTELKAEEVIEQVDTRTIAASPLEYNVKLENVESFFAQFAKVNSVRLPRHVADKRVICGTALVEFSTQEDAERVLNESLAYAGVELELKPKKDFDAEREKMMEDFENAPPMSSNNKNDSDPQQNYPKGLLVAFTLKRIGEEGSAGENDTHEPAASDNIDGSNVDGSKDSSENVNAEADQTASEHVDDDAGLQKDTTEGENNGLESSKKERDNGEQSAEGASHKDREKERSSTSFKKDMDVVMREDLKSVFGRFGTVKYVDFKMGDTSGHIRFEEAEGAQKARAAAVLAEEGGLLVKNYIATLEPVTGEVEKEYWALLRGSQDKFRDARGGRGRGGRHFRGGKHARSRGNDSGFNRANKSQKVG</sequence>
<feature type="compositionally biased region" description="Polar residues" evidence="7">
    <location>
        <begin position="253"/>
        <end position="268"/>
    </location>
</feature>
<dbReference type="SUPFAM" id="SSF54928">
    <property type="entry name" value="RNA-binding domain, RBD"/>
    <property type="match status" value="2"/>
</dbReference>
<name>A0A059CP36_EUCGR</name>
<evidence type="ECO:0000256" key="5">
    <source>
        <dbReference type="ARBA" id="ARBA00057261"/>
    </source>
</evidence>
<feature type="compositionally biased region" description="Basic residues" evidence="7">
    <location>
        <begin position="473"/>
        <end position="489"/>
    </location>
</feature>
<dbReference type="Pfam" id="PF00076">
    <property type="entry name" value="RRM_1"/>
    <property type="match status" value="1"/>
</dbReference>
<dbReference type="eggNOG" id="KOG0118">
    <property type="taxonomic scope" value="Eukaryota"/>
</dbReference>
<dbReference type="CDD" id="cd08030">
    <property type="entry name" value="LA_like_plant"/>
    <property type="match status" value="1"/>
</dbReference>
<feature type="region of interest" description="Disordered" evidence="7">
    <location>
        <begin position="285"/>
        <end position="376"/>
    </location>
</feature>
<feature type="compositionally biased region" description="Basic and acidic residues" evidence="7">
    <location>
        <begin position="363"/>
        <end position="376"/>
    </location>
</feature>
<dbReference type="CDD" id="cd12291">
    <property type="entry name" value="RRM1_La"/>
    <property type="match status" value="1"/>
</dbReference>
<dbReference type="FunFam" id="1.10.10.10:FF:000795">
    <property type="entry name" value="La protein 2"/>
    <property type="match status" value="1"/>
</dbReference>
<feature type="region of interest" description="Disordered" evidence="7">
    <location>
        <begin position="249"/>
        <end position="268"/>
    </location>
</feature>
<dbReference type="InterPro" id="IPR035979">
    <property type="entry name" value="RBD_domain_sf"/>
</dbReference>
<dbReference type="InParanoid" id="A0A059CP36"/>
<dbReference type="PROSITE" id="PS50961">
    <property type="entry name" value="HTH_LA"/>
    <property type="match status" value="1"/>
</dbReference>
<protein>
    <recommendedName>
        <fullName evidence="12">La protein 1</fullName>
    </recommendedName>
</protein>
<feature type="region of interest" description="Disordered" evidence="7">
    <location>
        <begin position="1"/>
        <end position="53"/>
    </location>
</feature>
<dbReference type="InterPro" id="IPR006630">
    <property type="entry name" value="La_HTH"/>
</dbReference>
<feature type="domain" description="HTH La-type RNA-binding" evidence="9">
    <location>
        <begin position="48"/>
        <end position="151"/>
    </location>
</feature>
<gene>
    <name evidence="11" type="ORF">EUGRSUZ_C01584</name>
</gene>
<dbReference type="InterPro" id="IPR002344">
    <property type="entry name" value="Lupus_La"/>
</dbReference>
<evidence type="ECO:0000256" key="3">
    <source>
        <dbReference type="ARBA" id="ARBA00022884"/>
    </source>
</evidence>
<keyword evidence="4" id="KW-0539">Nucleus</keyword>
<dbReference type="PANTHER" id="PTHR22792">
    <property type="entry name" value="LUPUS LA PROTEIN-RELATED"/>
    <property type="match status" value="1"/>
</dbReference>
<comment type="function">
    <text evidence="5">Binds to the 3' poly(U) terminus of nascent RNA polymerase III transcripts, protecting them from exonuclease digestion and facilitating their folding and maturation.</text>
</comment>
<feature type="compositionally biased region" description="Basic and acidic residues" evidence="7">
    <location>
        <begin position="29"/>
        <end position="44"/>
    </location>
</feature>
<dbReference type="InterPro" id="IPR000504">
    <property type="entry name" value="RRM_dom"/>
</dbReference>
<dbReference type="PANTHER" id="PTHR22792:SF140">
    <property type="entry name" value="ACHILLES, ISOFORM A"/>
    <property type="match status" value="1"/>
</dbReference>
<dbReference type="Gene3D" id="3.30.70.330">
    <property type="match status" value="2"/>
</dbReference>
<keyword evidence="3 6" id="KW-0694">RNA-binding</keyword>
<feature type="compositionally biased region" description="Polar residues" evidence="7">
    <location>
        <begin position="314"/>
        <end position="325"/>
    </location>
</feature>
<evidence type="ECO:0008006" key="12">
    <source>
        <dbReference type="Google" id="ProtNLM"/>
    </source>
</evidence>
<dbReference type="InterPro" id="IPR045180">
    <property type="entry name" value="La_dom_prot"/>
</dbReference>
<feature type="domain" description="RRM" evidence="8">
    <location>
        <begin position="159"/>
        <end position="244"/>
    </location>
</feature>
<feature type="region of interest" description="Disordered" evidence="7">
    <location>
        <begin position="467"/>
        <end position="506"/>
    </location>
</feature>
<dbReference type="PRINTS" id="PR00302">
    <property type="entry name" value="LUPUSLA"/>
</dbReference>
<dbReference type="STRING" id="71139.A0A059CP36"/>
<dbReference type="EMBL" id="KK198755">
    <property type="protein sequence ID" value="KCW80238.1"/>
    <property type="molecule type" value="Genomic_DNA"/>
</dbReference>
<evidence type="ECO:0000256" key="6">
    <source>
        <dbReference type="PROSITE-ProRule" id="PRU00332"/>
    </source>
</evidence>
<evidence type="ECO:0000313" key="11">
    <source>
        <dbReference type="EMBL" id="KCW80238.1"/>
    </source>
</evidence>
<feature type="domain" description="XRRM" evidence="10">
    <location>
        <begin position="368"/>
        <end position="493"/>
    </location>
</feature>
<dbReference type="Pfam" id="PF05383">
    <property type="entry name" value="La"/>
    <property type="match status" value="1"/>
</dbReference>
<dbReference type="GO" id="GO:0005654">
    <property type="term" value="C:nucleoplasm"/>
    <property type="evidence" value="ECO:0007669"/>
    <property type="project" value="UniProtKB-SubCell"/>
</dbReference>
<feature type="compositionally biased region" description="Polar residues" evidence="7">
    <location>
        <begin position="492"/>
        <end position="506"/>
    </location>
</feature>
<evidence type="ECO:0000256" key="4">
    <source>
        <dbReference type="ARBA" id="ARBA00023242"/>
    </source>
</evidence>
<evidence type="ECO:0000259" key="9">
    <source>
        <dbReference type="PROSITE" id="PS50961"/>
    </source>
</evidence>
<dbReference type="InterPro" id="IPR036390">
    <property type="entry name" value="WH_DNA-bd_sf"/>
</dbReference>
<dbReference type="Gene3D" id="1.10.10.10">
    <property type="entry name" value="Winged helix-like DNA-binding domain superfamily/Winged helix DNA-binding domain"/>
    <property type="match status" value="1"/>
</dbReference>
<organism evidence="11">
    <name type="scientific">Eucalyptus grandis</name>
    <name type="common">Flooded gum</name>
    <dbReference type="NCBI Taxonomy" id="71139"/>
    <lineage>
        <taxon>Eukaryota</taxon>
        <taxon>Viridiplantae</taxon>
        <taxon>Streptophyta</taxon>
        <taxon>Embryophyta</taxon>
        <taxon>Tracheophyta</taxon>
        <taxon>Spermatophyta</taxon>
        <taxon>Magnoliopsida</taxon>
        <taxon>eudicotyledons</taxon>
        <taxon>Gunneridae</taxon>
        <taxon>Pentapetalae</taxon>
        <taxon>rosids</taxon>
        <taxon>malvids</taxon>
        <taxon>Myrtales</taxon>
        <taxon>Myrtaceae</taxon>
        <taxon>Myrtoideae</taxon>
        <taxon>Eucalypteae</taxon>
        <taxon>Eucalyptus</taxon>
    </lineage>
</organism>
<dbReference type="PROSITE" id="PS51939">
    <property type="entry name" value="XRRM"/>
    <property type="match status" value="1"/>
</dbReference>
<dbReference type="Gramene" id="KCW80238">
    <property type="protein sequence ID" value="KCW80238"/>
    <property type="gene ID" value="EUGRSUZ_C01584"/>
</dbReference>
<dbReference type="GO" id="GO:0005730">
    <property type="term" value="C:nucleolus"/>
    <property type="evidence" value="ECO:0007669"/>
    <property type="project" value="UniProtKB-SubCell"/>
</dbReference>
<dbReference type="GO" id="GO:1990904">
    <property type="term" value="C:ribonucleoprotein complex"/>
    <property type="evidence" value="ECO:0007669"/>
    <property type="project" value="UniProtKB-UniRule"/>
</dbReference>
<dbReference type="InterPro" id="IPR036388">
    <property type="entry name" value="WH-like_DNA-bd_sf"/>
</dbReference>
<evidence type="ECO:0000259" key="8">
    <source>
        <dbReference type="PROSITE" id="PS50102"/>
    </source>
</evidence>
<dbReference type="SMART" id="SM00715">
    <property type="entry name" value="LA"/>
    <property type="match status" value="1"/>
</dbReference>
<dbReference type="GO" id="GO:0003729">
    <property type="term" value="F:mRNA binding"/>
    <property type="evidence" value="ECO:0000318"/>
    <property type="project" value="GO_Central"/>
</dbReference>
<evidence type="ECO:0000256" key="7">
    <source>
        <dbReference type="SAM" id="MobiDB-lite"/>
    </source>
</evidence>
<evidence type="ECO:0000256" key="2">
    <source>
        <dbReference type="ARBA" id="ARBA00004642"/>
    </source>
</evidence>
<comment type="subcellular location">
    <subcellularLocation>
        <location evidence="1">Nucleus</location>
        <location evidence="1">Nucleolus</location>
    </subcellularLocation>
    <subcellularLocation>
        <location evidence="2">Nucleus</location>
        <location evidence="2">Nucleoplasm</location>
    </subcellularLocation>
</comment>
<accession>A0A059CP36</accession>
<reference evidence="11" key="1">
    <citation type="submission" date="2013-07" db="EMBL/GenBank/DDBJ databases">
        <title>The genome of Eucalyptus grandis.</title>
        <authorList>
            <person name="Schmutz J."/>
            <person name="Hayes R."/>
            <person name="Myburg A."/>
            <person name="Tuskan G."/>
            <person name="Grattapaglia D."/>
            <person name="Rokhsar D.S."/>
        </authorList>
    </citation>
    <scope>NUCLEOTIDE SEQUENCE</scope>
    <source>
        <tissue evidence="11">Leaf extractions</tissue>
    </source>
</reference>
<dbReference type="PROSITE" id="PS50102">
    <property type="entry name" value="RRM"/>
    <property type="match status" value="1"/>
</dbReference>
<dbReference type="InterPro" id="IPR012677">
    <property type="entry name" value="Nucleotide-bd_a/b_plait_sf"/>
</dbReference>
<evidence type="ECO:0000259" key="10">
    <source>
        <dbReference type="PROSITE" id="PS51939"/>
    </source>
</evidence>
<evidence type="ECO:0000256" key="1">
    <source>
        <dbReference type="ARBA" id="ARBA00004604"/>
    </source>
</evidence>
<dbReference type="GO" id="GO:0005634">
    <property type="term" value="C:nucleus"/>
    <property type="evidence" value="ECO:0000318"/>
    <property type="project" value="GO_Central"/>
</dbReference>
<dbReference type="GO" id="GO:0006396">
    <property type="term" value="P:RNA processing"/>
    <property type="evidence" value="ECO:0007669"/>
    <property type="project" value="InterPro"/>
</dbReference>
<dbReference type="AlphaFoldDB" id="A0A059CP36"/>
<dbReference type="InterPro" id="IPR014886">
    <property type="entry name" value="La_xRRM"/>
</dbReference>
<dbReference type="SUPFAM" id="SSF46785">
    <property type="entry name" value="Winged helix' DNA-binding domain"/>
    <property type="match status" value="1"/>
</dbReference>
<dbReference type="Pfam" id="PF08777">
    <property type="entry name" value="RRM_3"/>
    <property type="match status" value="1"/>
</dbReference>
<dbReference type="FunCoup" id="A0A059CP36">
    <property type="interactions" value="3468"/>
</dbReference>
<dbReference type="OMA" id="QFERSIY"/>
<proteinExistence type="predicted"/>